<dbReference type="Proteomes" id="UP000231259">
    <property type="component" value="Unassembled WGS sequence"/>
</dbReference>
<dbReference type="AlphaFoldDB" id="A0A2G8RHH2"/>
<proteinExistence type="predicted"/>
<keyword evidence="2" id="KW-1185">Reference proteome</keyword>
<dbReference type="EMBL" id="AWWI01000049">
    <property type="protein sequence ID" value="PIL20972.1"/>
    <property type="molecule type" value="Genomic_DNA"/>
</dbReference>
<accession>A0A2G8RHH2</accession>
<sequence>MVPEASFLNLYGLGAEKAVGRIANFTLTDDRLQAHLLTQERLATLFASTAALLDERERLRAALVRELEQVLSG</sequence>
<gene>
    <name evidence="1" type="ORF">P775_06815</name>
</gene>
<evidence type="ECO:0000313" key="2">
    <source>
        <dbReference type="Proteomes" id="UP000231259"/>
    </source>
</evidence>
<evidence type="ECO:0000313" key="1">
    <source>
        <dbReference type="EMBL" id="PIL20972.1"/>
    </source>
</evidence>
<reference evidence="1 2" key="1">
    <citation type="submission" date="2013-09" db="EMBL/GenBank/DDBJ databases">
        <title>Genome sequencing of Phaeobacter antarcticus sp. nov. SM1211.</title>
        <authorList>
            <person name="Zhang X.-Y."/>
            <person name="Liu C."/>
            <person name="Chen X.-L."/>
            <person name="Xie B.-B."/>
            <person name="Qin Q.-L."/>
            <person name="Rong J.-C."/>
            <person name="Zhang Y.-Z."/>
        </authorList>
    </citation>
    <scope>NUCLEOTIDE SEQUENCE [LARGE SCALE GENOMIC DNA]</scope>
    <source>
        <strain evidence="1 2">SM1211</strain>
    </source>
</reference>
<protein>
    <submittedName>
        <fullName evidence="1">Uncharacterized protein</fullName>
    </submittedName>
</protein>
<comment type="caution">
    <text evidence="1">The sequence shown here is derived from an EMBL/GenBank/DDBJ whole genome shotgun (WGS) entry which is preliminary data.</text>
</comment>
<organism evidence="1 2">
    <name type="scientific">Puniceibacterium antarcticum</name>
    <dbReference type="NCBI Taxonomy" id="1206336"/>
    <lineage>
        <taxon>Bacteria</taxon>
        <taxon>Pseudomonadati</taxon>
        <taxon>Pseudomonadota</taxon>
        <taxon>Alphaproteobacteria</taxon>
        <taxon>Rhodobacterales</taxon>
        <taxon>Paracoccaceae</taxon>
        <taxon>Puniceibacterium</taxon>
    </lineage>
</organism>
<name>A0A2G8RHH2_9RHOB</name>